<dbReference type="GO" id="GO:0005789">
    <property type="term" value="C:endoplasmic reticulum membrane"/>
    <property type="evidence" value="ECO:0007669"/>
    <property type="project" value="UniProtKB-SubCell"/>
</dbReference>
<evidence type="ECO:0000256" key="3">
    <source>
        <dbReference type="ARBA" id="ARBA00007063"/>
    </source>
</evidence>
<sequence>MCGGSTVIALVFIDSHYYGKTVLAPLNIVLYNVFSSHGPNLYDFSYAYWQRFLPVLFVFMSMCLWLVIFFSQPHKEERFLFPIYPLIALLAAVTLDAIPRVGTSLLGGGTRKVWHFCVGAYLVVFVVLSLSRSAALHRNFSAPIEVFKGLNEHLTVPANLDKQRYQAREVRWMS</sequence>
<keyword evidence="7 10" id="KW-0256">Endoplasmic reticulum</keyword>
<comment type="pathway">
    <text evidence="2">Protein modification; protein glycosylation.</text>
</comment>
<dbReference type="EMBL" id="UYRR01038345">
    <property type="protein sequence ID" value="VDK73325.1"/>
    <property type="molecule type" value="Genomic_DNA"/>
</dbReference>
<evidence type="ECO:0000256" key="7">
    <source>
        <dbReference type="ARBA" id="ARBA00022824"/>
    </source>
</evidence>
<reference evidence="13" key="1">
    <citation type="submission" date="2017-02" db="UniProtKB">
        <authorList>
            <consortium name="WormBaseParasite"/>
        </authorList>
    </citation>
    <scope>IDENTIFICATION</scope>
</reference>
<feature type="transmembrane region" description="Helical" evidence="10">
    <location>
        <begin position="52"/>
        <end position="71"/>
    </location>
</feature>
<dbReference type="Pfam" id="PF03901">
    <property type="entry name" value="Glyco_transf_22"/>
    <property type="match status" value="2"/>
</dbReference>
<evidence type="ECO:0000256" key="1">
    <source>
        <dbReference type="ARBA" id="ARBA00004477"/>
    </source>
</evidence>
<evidence type="ECO:0000313" key="11">
    <source>
        <dbReference type="EMBL" id="VDK73325.1"/>
    </source>
</evidence>
<dbReference type="AlphaFoldDB" id="A0A0M3KHW4"/>
<organism evidence="13">
    <name type="scientific">Anisakis simplex</name>
    <name type="common">Herring worm</name>
    <dbReference type="NCBI Taxonomy" id="6269"/>
    <lineage>
        <taxon>Eukaryota</taxon>
        <taxon>Metazoa</taxon>
        <taxon>Ecdysozoa</taxon>
        <taxon>Nematoda</taxon>
        <taxon>Chromadorea</taxon>
        <taxon>Rhabditida</taxon>
        <taxon>Spirurina</taxon>
        <taxon>Ascaridomorpha</taxon>
        <taxon>Ascaridoidea</taxon>
        <taxon>Anisakidae</taxon>
        <taxon>Anisakis</taxon>
        <taxon>Anisakis simplex complex</taxon>
    </lineage>
</organism>
<dbReference type="GO" id="GO:0000026">
    <property type="term" value="F:alpha-1,2-mannosyltransferase activity"/>
    <property type="evidence" value="ECO:0007669"/>
    <property type="project" value="TreeGrafter"/>
</dbReference>
<dbReference type="InterPro" id="IPR005599">
    <property type="entry name" value="GPI_mannosylTrfase"/>
</dbReference>
<dbReference type="Proteomes" id="UP000267096">
    <property type="component" value="Unassembled WGS sequence"/>
</dbReference>
<comment type="subcellular location">
    <subcellularLocation>
        <location evidence="1 10">Endoplasmic reticulum membrane</location>
        <topology evidence="1 10">Multi-pass membrane protein</topology>
    </subcellularLocation>
</comment>
<name>A0A0M3KHW4_ANISI</name>
<gene>
    <name evidence="11" type="ORF">ASIM_LOCUS19962</name>
</gene>
<evidence type="ECO:0000313" key="12">
    <source>
        <dbReference type="Proteomes" id="UP000267096"/>
    </source>
</evidence>
<dbReference type="OrthoDB" id="497541at2759"/>
<keyword evidence="9 10" id="KW-0472">Membrane</keyword>
<dbReference type="WBParaSite" id="ASIM_0002057901-mRNA-1">
    <property type="protein sequence ID" value="ASIM_0002057901-mRNA-1"/>
    <property type="gene ID" value="ASIM_0002057901"/>
</dbReference>
<keyword evidence="4 10" id="KW-0328">Glycosyltransferase</keyword>
<evidence type="ECO:0000256" key="6">
    <source>
        <dbReference type="ARBA" id="ARBA00022692"/>
    </source>
</evidence>
<evidence type="ECO:0000256" key="2">
    <source>
        <dbReference type="ARBA" id="ARBA00004922"/>
    </source>
</evidence>
<dbReference type="EC" id="2.4.1.-" evidence="10"/>
<evidence type="ECO:0000256" key="9">
    <source>
        <dbReference type="ARBA" id="ARBA00023136"/>
    </source>
</evidence>
<keyword evidence="8 10" id="KW-1133">Transmembrane helix</keyword>
<feature type="transmembrane region" description="Helical" evidence="10">
    <location>
        <begin position="83"/>
        <end position="101"/>
    </location>
</feature>
<keyword evidence="6 10" id="KW-0812">Transmembrane</keyword>
<dbReference type="PANTHER" id="PTHR22760">
    <property type="entry name" value="GLYCOSYLTRANSFERASE"/>
    <property type="match status" value="1"/>
</dbReference>
<keyword evidence="5" id="KW-0808">Transferase</keyword>
<feature type="transmembrane region" description="Helical" evidence="10">
    <location>
        <begin position="113"/>
        <end position="131"/>
    </location>
</feature>
<dbReference type="UniPathway" id="UPA00378"/>
<reference evidence="11 12" key="2">
    <citation type="submission" date="2018-11" db="EMBL/GenBank/DDBJ databases">
        <authorList>
            <consortium name="Pathogen Informatics"/>
        </authorList>
    </citation>
    <scope>NUCLEOTIDE SEQUENCE [LARGE SCALE GENOMIC DNA]</scope>
</reference>
<evidence type="ECO:0000256" key="8">
    <source>
        <dbReference type="ARBA" id="ARBA00022989"/>
    </source>
</evidence>
<comment type="caution">
    <text evidence="10">Lacks conserved residue(s) required for the propagation of feature annotation.</text>
</comment>
<comment type="similarity">
    <text evidence="3 10">Belongs to the glycosyltransferase 22 family.</text>
</comment>
<proteinExistence type="inferred from homology"/>
<dbReference type="GO" id="GO:0006487">
    <property type="term" value="P:protein N-linked glycosylation"/>
    <property type="evidence" value="ECO:0007669"/>
    <property type="project" value="TreeGrafter"/>
</dbReference>
<dbReference type="PANTHER" id="PTHR22760:SF2">
    <property type="entry name" value="ALPHA-1,2-MANNOSYLTRANSFERASE ALG9"/>
    <property type="match status" value="1"/>
</dbReference>
<protein>
    <recommendedName>
        <fullName evidence="10">Mannosyltransferase</fullName>
        <ecNumber evidence="10">2.4.1.-</ecNumber>
    </recommendedName>
</protein>
<evidence type="ECO:0000256" key="5">
    <source>
        <dbReference type="ARBA" id="ARBA00022679"/>
    </source>
</evidence>
<evidence type="ECO:0000256" key="10">
    <source>
        <dbReference type="RuleBase" id="RU363075"/>
    </source>
</evidence>
<evidence type="ECO:0000313" key="13">
    <source>
        <dbReference type="WBParaSite" id="ASIM_0002057901-mRNA-1"/>
    </source>
</evidence>
<accession>A0A0M3KHW4</accession>
<evidence type="ECO:0000256" key="4">
    <source>
        <dbReference type="ARBA" id="ARBA00022676"/>
    </source>
</evidence>
<keyword evidence="12" id="KW-1185">Reference proteome</keyword>